<reference evidence="3" key="1">
    <citation type="submission" date="2011-07" db="EMBL/GenBank/DDBJ databases">
        <authorList>
            <consortium name="Caenorhabditis brenneri Sequencing and Analysis Consortium"/>
            <person name="Wilson R.K."/>
        </authorList>
    </citation>
    <scope>NUCLEOTIDE SEQUENCE [LARGE SCALE GENOMIC DNA]</scope>
    <source>
        <strain evidence="3">PB2801</strain>
    </source>
</reference>
<dbReference type="OrthoDB" id="531008at2759"/>
<dbReference type="InParanoid" id="G0MW00"/>
<organism evidence="3">
    <name type="scientific">Caenorhabditis brenneri</name>
    <name type="common">Nematode worm</name>
    <dbReference type="NCBI Taxonomy" id="135651"/>
    <lineage>
        <taxon>Eukaryota</taxon>
        <taxon>Metazoa</taxon>
        <taxon>Ecdysozoa</taxon>
        <taxon>Nematoda</taxon>
        <taxon>Chromadorea</taxon>
        <taxon>Rhabditida</taxon>
        <taxon>Rhabditina</taxon>
        <taxon>Rhabditomorpha</taxon>
        <taxon>Rhabditoidea</taxon>
        <taxon>Rhabditidae</taxon>
        <taxon>Peloderinae</taxon>
        <taxon>Caenorhabditis</taxon>
    </lineage>
</organism>
<dbReference type="STRING" id="135651.G0MW00"/>
<dbReference type="InterPro" id="IPR002083">
    <property type="entry name" value="MATH/TRAF_dom"/>
</dbReference>
<dbReference type="FunCoup" id="G0MW00">
    <property type="interactions" value="1"/>
</dbReference>
<dbReference type="Pfam" id="PF00917">
    <property type="entry name" value="MATH"/>
    <property type="match status" value="1"/>
</dbReference>
<accession>G0MW00</accession>
<dbReference type="EMBL" id="GL379815">
    <property type="protein sequence ID" value="EGT45327.1"/>
    <property type="molecule type" value="Genomic_DNA"/>
</dbReference>
<dbReference type="CDD" id="cd18186">
    <property type="entry name" value="BTB_POZ_ZBTB_KLHL-like"/>
    <property type="match status" value="1"/>
</dbReference>
<dbReference type="Gene3D" id="2.60.210.10">
    <property type="entry name" value="Apoptosis, Tumor Necrosis Factor Receptor Associated Protein 2, Chain A"/>
    <property type="match status" value="1"/>
</dbReference>
<evidence type="ECO:0000313" key="3">
    <source>
        <dbReference type="Proteomes" id="UP000008068"/>
    </source>
</evidence>
<keyword evidence="3" id="KW-1185">Reference proteome</keyword>
<dbReference type="Proteomes" id="UP000008068">
    <property type="component" value="Unassembled WGS sequence"/>
</dbReference>
<dbReference type="InterPro" id="IPR000210">
    <property type="entry name" value="BTB/POZ_dom"/>
</dbReference>
<dbReference type="PANTHER" id="PTHR47022:SF1">
    <property type="entry name" value="BTB AND MATH DOMAIN-CONTAINING PROTEIN 36-RELATED"/>
    <property type="match status" value="1"/>
</dbReference>
<dbReference type="eggNOG" id="ENOG502QSZD">
    <property type="taxonomic scope" value="Eukaryota"/>
</dbReference>
<dbReference type="SMART" id="SM00225">
    <property type="entry name" value="BTB"/>
    <property type="match status" value="1"/>
</dbReference>
<protein>
    <recommendedName>
        <fullName evidence="1">BTB domain-containing protein</fullName>
    </recommendedName>
</protein>
<dbReference type="PANTHER" id="PTHR47022">
    <property type="entry name" value="BTB AND MATH DOMAIN-CONTAINING PROTEIN 36-RELATED"/>
    <property type="match status" value="1"/>
</dbReference>
<sequence>MSDANSGVIRLQLDNVSELKEKENEHLNLKRNFFEIIVEKNEIEGEESLGVNLTCNRCMFSNVWSCNASVRVSLVGFDGSDEKSTFSMNFLKKFTRFDDEITIPTFKKWSELMDPKNIFVVGDTAVVEVAITVNSCTGWNKFHLETFDTPNDQLTDVILMVEGKKCHVGKQILACHSGYFKALFYGDFKEKTAEEIKIEGVVHSEFVDLLNCVYPTDFEIHHKNVSHILKLADRFEIYSVLKEAEDYLMNTSKMHTVYKLKYAEQYKLGRLQDKCLYSLGDSKVIIDWQNHKHYKMLGDVTLSLLFQKIAELAKKENK</sequence>
<gene>
    <name evidence="2" type="ORF">CAEBREN_15714</name>
</gene>
<evidence type="ECO:0000313" key="2">
    <source>
        <dbReference type="EMBL" id="EGT45327.1"/>
    </source>
</evidence>
<dbReference type="Pfam" id="PF00651">
    <property type="entry name" value="BTB"/>
    <property type="match status" value="1"/>
</dbReference>
<dbReference type="Gene3D" id="3.30.710.10">
    <property type="entry name" value="Potassium Channel Kv1.1, Chain A"/>
    <property type="match status" value="1"/>
</dbReference>
<dbReference type="HOGENOM" id="CLU_051249_0_0_1"/>
<dbReference type="AlphaFoldDB" id="G0MW00"/>
<evidence type="ECO:0000259" key="1">
    <source>
        <dbReference type="PROSITE" id="PS50097"/>
    </source>
</evidence>
<dbReference type="SUPFAM" id="SSF54695">
    <property type="entry name" value="POZ domain"/>
    <property type="match status" value="1"/>
</dbReference>
<dbReference type="InterPro" id="IPR011333">
    <property type="entry name" value="SKP1/BTB/POZ_sf"/>
</dbReference>
<dbReference type="PROSITE" id="PS50097">
    <property type="entry name" value="BTB"/>
    <property type="match status" value="1"/>
</dbReference>
<proteinExistence type="predicted"/>
<dbReference type="OMA" id="WRADATI"/>
<dbReference type="InterPro" id="IPR008974">
    <property type="entry name" value="TRAF-like"/>
</dbReference>
<feature type="domain" description="BTB" evidence="1">
    <location>
        <begin position="155"/>
        <end position="222"/>
    </location>
</feature>
<name>G0MW00_CAEBE</name>
<dbReference type="SUPFAM" id="SSF49599">
    <property type="entry name" value="TRAF domain-like"/>
    <property type="match status" value="1"/>
</dbReference>